<proteinExistence type="predicted"/>
<dbReference type="InterPro" id="IPR036746">
    <property type="entry name" value="TT1725-like_sf"/>
</dbReference>
<dbReference type="Pfam" id="PF04456">
    <property type="entry name" value="DUF503"/>
    <property type="match status" value="1"/>
</dbReference>
<protein>
    <recommendedName>
        <fullName evidence="3">DUF503 domain-containing protein</fullName>
    </recommendedName>
</protein>
<accession>A0A1H0DFX5</accession>
<dbReference type="OrthoDB" id="9809023at2"/>
<dbReference type="AlphaFoldDB" id="A0A1H0DFX5"/>
<dbReference type="Proteomes" id="UP000199075">
    <property type="component" value="Unassembled WGS sequence"/>
</dbReference>
<name>A0A1H0DFX5_9GAMM</name>
<dbReference type="STRING" id="419597.SAMN04487957_101398"/>
<evidence type="ECO:0000313" key="2">
    <source>
        <dbReference type="Proteomes" id="UP000199075"/>
    </source>
</evidence>
<dbReference type="InterPro" id="IPR007546">
    <property type="entry name" value="DUF503"/>
</dbReference>
<gene>
    <name evidence="1" type="ORF">SAMN04487957_101398</name>
</gene>
<reference evidence="2" key="1">
    <citation type="submission" date="2016-10" db="EMBL/GenBank/DDBJ databases">
        <authorList>
            <person name="Varghese N."/>
            <person name="Submissions S."/>
        </authorList>
    </citation>
    <scope>NUCLEOTIDE SEQUENCE [LARGE SCALE GENOMIC DNA]</scope>
    <source>
        <strain evidence="2">CGMCC 1.6444</strain>
    </source>
</reference>
<dbReference type="RefSeq" id="WP_089676615.1">
    <property type="nucleotide sequence ID" value="NZ_FNIV01000001.1"/>
</dbReference>
<evidence type="ECO:0000313" key="1">
    <source>
        <dbReference type="EMBL" id="SDN69075.1"/>
    </source>
</evidence>
<dbReference type="Gene3D" id="3.30.70.1120">
    <property type="entry name" value="TT1725-like"/>
    <property type="match status" value="1"/>
</dbReference>
<organism evidence="1 2">
    <name type="scientific">Halomonas shengliensis</name>
    <dbReference type="NCBI Taxonomy" id="419597"/>
    <lineage>
        <taxon>Bacteria</taxon>
        <taxon>Pseudomonadati</taxon>
        <taxon>Pseudomonadota</taxon>
        <taxon>Gammaproteobacteria</taxon>
        <taxon>Oceanospirillales</taxon>
        <taxon>Halomonadaceae</taxon>
        <taxon>Halomonas</taxon>
    </lineage>
</organism>
<keyword evidence="2" id="KW-1185">Reference proteome</keyword>
<sequence length="93" mass="10165">MHIGILTLSISLPGCRSLKEKRQRMGGLHERFGRHPAVAVCESGELDRLEASEWTFVAVATSGPKVEALLAEIEDKVQRGVDGRVLAATRELL</sequence>
<dbReference type="EMBL" id="FNIV01000001">
    <property type="protein sequence ID" value="SDN69075.1"/>
    <property type="molecule type" value="Genomic_DNA"/>
</dbReference>
<dbReference type="SUPFAM" id="SSF103007">
    <property type="entry name" value="Hypothetical protein TT1725"/>
    <property type="match status" value="1"/>
</dbReference>
<evidence type="ECO:0008006" key="3">
    <source>
        <dbReference type="Google" id="ProtNLM"/>
    </source>
</evidence>